<dbReference type="InterPro" id="IPR019991">
    <property type="entry name" value="GTP-bd_ribosome_bgen"/>
</dbReference>
<evidence type="ECO:0000256" key="5">
    <source>
        <dbReference type="PIRSR" id="PIRSR006230-1"/>
    </source>
</evidence>
<dbReference type="GO" id="GO:0003924">
    <property type="term" value="F:GTPase activity"/>
    <property type="evidence" value="ECO:0007669"/>
    <property type="project" value="TreeGrafter"/>
</dbReference>
<dbReference type="GO" id="GO:0006412">
    <property type="term" value="P:translation"/>
    <property type="evidence" value="ECO:0007669"/>
    <property type="project" value="TreeGrafter"/>
</dbReference>
<dbReference type="OrthoDB" id="9779790at2"/>
<keyword evidence="2 4" id="KW-0547">Nucleotide-binding</keyword>
<dbReference type="Gene3D" id="1.10.1580.10">
    <property type="match status" value="1"/>
</dbReference>
<dbReference type="InterPro" id="IPR016478">
    <property type="entry name" value="GTPase_MTG1"/>
</dbReference>
<evidence type="ECO:0000313" key="8">
    <source>
        <dbReference type="Proteomes" id="UP000075737"/>
    </source>
</evidence>
<dbReference type="Proteomes" id="UP000075737">
    <property type="component" value="Unassembled WGS sequence"/>
</dbReference>
<evidence type="ECO:0000313" key="7">
    <source>
        <dbReference type="EMBL" id="KYO66792.1"/>
    </source>
</evidence>
<comment type="subcellular location">
    <subcellularLocation>
        <location evidence="4">Cytoplasm</location>
    </subcellularLocation>
</comment>
<dbReference type="InterPro" id="IPR027417">
    <property type="entry name" value="P-loop_NTPase"/>
</dbReference>
<dbReference type="GO" id="GO:0005737">
    <property type="term" value="C:cytoplasm"/>
    <property type="evidence" value="ECO:0007669"/>
    <property type="project" value="UniProtKB-SubCell"/>
</dbReference>
<dbReference type="InterPro" id="IPR030378">
    <property type="entry name" value="G_CP_dom"/>
</dbReference>
<feature type="domain" description="CP-type G" evidence="6">
    <location>
        <begin position="14"/>
        <end position="168"/>
    </location>
</feature>
<dbReference type="NCBIfam" id="TIGR03596">
    <property type="entry name" value="GTPase_YlqF"/>
    <property type="match status" value="1"/>
</dbReference>
<feature type="binding site" evidence="5">
    <location>
        <begin position="58"/>
        <end position="61"/>
    </location>
    <ligand>
        <name>GTP</name>
        <dbReference type="ChEBI" id="CHEBI:37565"/>
    </ligand>
</feature>
<dbReference type="RefSeq" id="WP_068748170.1">
    <property type="nucleotide sequence ID" value="NZ_LOHZ01000025.1"/>
</dbReference>
<dbReference type="PROSITE" id="PS51721">
    <property type="entry name" value="G_CP"/>
    <property type="match status" value="1"/>
</dbReference>
<dbReference type="InterPro" id="IPR023179">
    <property type="entry name" value="GTP-bd_ortho_bundle_sf"/>
</dbReference>
<evidence type="ECO:0000256" key="4">
    <source>
        <dbReference type="PIRNR" id="PIRNR006230"/>
    </source>
</evidence>
<dbReference type="GO" id="GO:0005525">
    <property type="term" value="F:GTP binding"/>
    <property type="evidence" value="ECO:0007669"/>
    <property type="project" value="UniProtKB-KW"/>
</dbReference>
<evidence type="ECO:0000256" key="3">
    <source>
        <dbReference type="ARBA" id="ARBA00023134"/>
    </source>
</evidence>
<organism evidence="7 8">
    <name type="scientific">Thermovenabulum gondwanense</name>
    <dbReference type="NCBI Taxonomy" id="520767"/>
    <lineage>
        <taxon>Bacteria</taxon>
        <taxon>Bacillati</taxon>
        <taxon>Bacillota</taxon>
        <taxon>Clostridia</taxon>
        <taxon>Thermosediminibacterales</taxon>
        <taxon>Thermosediminibacteraceae</taxon>
        <taxon>Thermovenabulum</taxon>
    </lineage>
</organism>
<dbReference type="Gene3D" id="3.40.50.300">
    <property type="entry name" value="P-loop containing nucleotide triphosphate hydrolases"/>
    <property type="match status" value="1"/>
</dbReference>
<comment type="similarity">
    <text evidence="4">Belongs to the TRAFAC class YlqF/YawG GTPase family. MTG1 subfamily.</text>
</comment>
<keyword evidence="8" id="KW-1185">Reference proteome</keyword>
<dbReference type="STRING" id="520767.ATZ99_10370"/>
<dbReference type="PIRSF" id="PIRSF006230">
    <property type="entry name" value="MG442"/>
    <property type="match status" value="1"/>
</dbReference>
<comment type="function">
    <text evidence="4">Required for a late step of 50S ribosomal subunit assembly. Has GTPase activity.</text>
</comment>
<dbReference type="PATRIC" id="fig|520767.4.peg.1136"/>
<evidence type="ECO:0000259" key="6">
    <source>
        <dbReference type="PROSITE" id="PS51721"/>
    </source>
</evidence>
<sequence>MEIQWYPGHMAKAKRQMKEILKVIDVVLELVDARAPESSHISDIKDIVGEKPIIRVLNKEDLAQKEVTEKWQNYYKEKGIISFSVDSVHKSGIKEIIGYIKNIKKQKNGVVRCMVMGVPNVGKSSFINQLAGRKSAKTGDIPGITKGKMWLKVNKDLELLDTPGILWPKFEKRDAGVKLAILGCIKEEIYNPEKIALILIKFISLKFRKELMERFKLDSPGNPEDILREIGEKRGCLLAGGRIDTLKASKIILKEFRDGKIGKISLEEPCDNEFWEIYNESVDDNQKSIF</sequence>
<dbReference type="EMBL" id="LOHZ01000025">
    <property type="protein sequence ID" value="KYO66792.1"/>
    <property type="molecule type" value="Genomic_DNA"/>
</dbReference>
<keyword evidence="3 4" id="KW-0342">GTP-binding</keyword>
<accession>A0A162MNJ0</accession>
<comment type="caution">
    <text evidence="7">The sequence shown here is derived from an EMBL/GenBank/DDBJ whole genome shotgun (WGS) entry which is preliminary data.</text>
</comment>
<proteinExistence type="inferred from homology"/>
<name>A0A162MNJ0_9FIRM</name>
<dbReference type="AlphaFoldDB" id="A0A162MNJ0"/>
<dbReference type="PANTHER" id="PTHR45782:SF4">
    <property type="entry name" value="MITOCHONDRIAL RIBOSOME-ASSOCIATED GTPASE 1"/>
    <property type="match status" value="1"/>
</dbReference>
<gene>
    <name evidence="7" type="primary">rbgA</name>
    <name evidence="7" type="ORF">ATZ99_10370</name>
</gene>
<dbReference type="PANTHER" id="PTHR45782">
    <property type="entry name" value="MITOCHONDRIAL RIBOSOME-ASSOCIATED GTPASE 1"/>
    <property type="match status" value="1"/>
</dbReference>
<evidence type="ECO:0000256" key="2">
    <source>
        <dbReference type="ARBA" id="ARBA00022741"/>
    </source>
</evidence>
<dbReference type="SUPFAM" id="SSF52540">
    <property type="entry name" value="P-loop containing nucleoside triphosphate hydrolases"/>
    <property type="match status" value="1"/>
</dbReference>
<evidence type="ECO:0000256" key="1">
    <source>
        <dbReference type="ARBA" id="ARBA00014898"/>
    </source>
</evidence>
<feature type="binding site" evidence="5">
    <location>
        <position position="164"/>
    </location>
    <ligand>
        <name>GTP</name>
        <dbReference type="ChEBI" id="CHEBI:37565"/>
    </ligand>
</feature>
<feature type="binding site" evidence="5">
    <location>
        <begin position="120"/>
        <end position="125"/>
    </location>
    <ligand>
        <name>GTP</name>
        <dbReference type="ChEBI" id="CHEBI:37565"/>
    </ligand>
</feature>
<dbReference type="Pfam" id="PF01926">
    <property type="entry name" value="MMR_HSR1"/>
    <property type="match status" value="1"/>
</dbReference>
<protein>
    <recommendedName>
        <fullName evidence="1 4">Ribosome biogenesis GTPase A</fullName>
    </recommendedName>
</protein>
<dbReference type="CDD" id="cd01856">
    <property type="entry name" value="YlqF"/>
    <property type="match status" value="1"/>
</dbReference>
<keyword evidence="4" id="KW-0963">Cytoplasm</keyword>
<dbReference type="InterPro" id="IPR006073">
    <property type="entry name" value="GTP-bd"/>
</dbReference>
<reference evidence="7 8" key="1">
    <citation type="submission" date="2015-12" db="EMBL/GenBank/DDBJ databases">
        <title>Draft genome of Thermovenabulum gondwanense isolated from a red thermophilic microbial mat colonisisng an outflow channel of a bore well.</title>
        <authorList>
            <person name="Patel B.K."/>
        </authorList>
    </citation>
    <scope>NUCLEOTIDE SEQUENCE [LARGE SCALE GENOMIC DNA]</scope>
    <source>
        <strain evidence="7 8">R270</strain>
    </source>
</reference>